<gene>
    <name evidence="4" type="ORF">WKV53_21220</name>
</gene>
<dbReference type="InterPro" id="IPR011990">
    <property type="entry name" value="TPR-like_helical_dom_sf"/>
</dbReference>
<organism evidence="4 5">
    <name type="scientific">Luteolibacter soli</name>
    <dbReference type="NCBI Taxonomy" id="3135280"/>
    <lineage>
        <taxon>Bacteria</taxon>
        <taxon>Pseudomonadati</taxon>
        <taxon>Verrucomicrobiota</taxon>
        <taxon>Verrucomicrobiia</taxon>
        <taxon>Verrucomicrobiales</taxon>
        <taxon>Verrucomicrobiaceae</taxon>
        <taxon>Luteolibacter</taxon>
    </lineage>
</organism>
<dbReference type="InterPro" id="IPR050498">
    <property type="entry name" value="Ycf3"/>
</dbReference>
<dbReference type="RefSeq" id="WP_341406811.1">
    <property type="nucleotide sequence ID" value="NZ_JBBUKT010000009.1"/>
</dbReference>
<dbReference type="Proteomes" id="UP001371305">
    <property type="component" value="Unassembled WGS sequence"/>
</dbReference>
<feature type="region of interest" description="Disordered" evidence="3">
    <location>
        <begin position="725"/>
        <end position="777"/>
    </location>
</feature>
<dbReference type="PANTHER" id="PTHR44858:SF1">
    <property type="entry name" value="UDP-N-ACETYLGLUCOSAMINE--PEPTIDE N-ACETYLGLUCOSAMINYLTRANSFERASE SPINDLY-RELATED"/>
    <property type="match status" value="1"/>
</dbReference>
<evidence type="ECO:0000313" key="4">
    <source>
        <dbReference type="EMBL" id="MEK7953049.1"/>
    </source>
</evidence>
<keyword evidence="1" id="KW-0677">Repeat</keyword>
<feature type="compositionally biased region" description="Polar residues" evidence="3">
    <location>
        <begin position="742"/>
        <end position="753"/>
    </location>
</feature>
<dbReference type="Gene3D" id="1.25.40.10">
    <property type="entry name" value="Tetratricopeptide repeat domain"/>
    <property type="match status" value="3"/>
</dbReference>
<evidence type="ECO:0000256" key="2">
    <source>
        <dbReference type="ARBA" id="ARBA00022803"/>
    </source>
</evidence>
<dbReference type="PANTHER" id="PTHR44858">
    <property type="entry name" value="TETRATRICOPEPTIDE REPEAT PROTEIN 6"/>
    <property type="match status" value="1"/>
</dbReference>
<accession>A0ABU9AZ49</accession>
<dbReference type="SMART" id="SM00028">
    <property type="entry name" value="TPR"/>
    <property type="match status" value="6"/>
</dbReference>
<keyword evidence="2" id="KW-0802">TPR repeat</keyword>
<evidence type="ECO:0000256" key="1">
    <source>
        <dbReference type="ARBA" id="ARBA00022737"/>
    </source>
</evidence>
<reference evidence="4 5" key="1">
    <citation type="submission" date="2024-04" db="EMBL/GenBank/DDBJ databases">
        <title>Luteolibacter sp. isolated from soil.</title>
        <authorList>
            <person name="An J."/>
        </authorList>
    </citation>
    <scope>NUCLEOTIDE SEQUENCE [LARGE SCALE GENOMIC DNA]</scope>
    <source>
        <strain evidence="4 5">Y139</strain>
    </source>
</reference>
<comment type="caution">
    <text evidence="4">The sequence shown here is derived from an EMBL/GenBank/DDBJ whole genome shotgun (WGS) entry which is preliminary data.</text>
</comment>
<name>A0ABU9AZ49_9BACT</name>
<dbReference type="InterPro" id="IPR019734">
    <property type="entry name" value="TPR_rpt"/>
</dbReference>
<dbReference type="Pfam" id="PF13181">
    <property type="entry name" value="TPR_8"/>
    <property type="match status" value="1"/>
</dbReference>
<keyword evidence="5" id="KW-1185">Reference proteome</keyword>
<dbReference type="EMBL" id="JBBUKT010000009">
    <property type="protein sequence ID" value="MEK7953049.1"/>
    <property type="molecule type" value="Genomic_DNA"/>
</dbReference>
<evidence type="ECO:0008006" key="6">
    <source>
        <dbReference type="Google" id="ProtNLM"/>
    </source>
</evidence>
<evidence type="ECO:0000256" key="3">
    <source>
        <dbReference type="SAM" id="MobiDB-lite"/>
    </source>
</evidence>
<evidence type="ECO:0000313" key="5">
    <source>
        <dbReference type="Proteomes" id="UP001371305"/>
    </source>
</evidence>
<protein>
    <recommendedName>
        <fullName evidence="6">SIR2-like domain-containing protein</fullName>
    </recommendedName>
</protein>
<sequence length="777" mass="86836">MASFSRLTLDEMIARVCRVLREKNAPTTPPYSLILGAGASAGVAPMTRELVNECIPDWLLHLDADDLPEQFHSELYPTEDKSLLKARAKHFWNDFYFRNKDRKDSLKEPLINFILNQEGLPDDCGSAYRAVFNREALGGFEDIARMRRFFRELTMGTDGKVKLNGTHFYLASLLALQPRGNTNPEPTARYRARRPFARTILTTNFDPLLQVSLQLVSMLYYAIDQPDLLQLDLTGESDHTAIQLVHVHGSIHRPFLANTKAELDSMRERHSASLAGYLGQHGVIVLGSGGWEDCLTDALRRCQHFPHGLYWLGRNESSLPPEIANFLEQHAGDAFFVKIDDASDFMARLYTALAPSLHLPELLVEPLMLLSREMEKIDLSSALPLPRLSDEVDPPNAFSGAEITPAEVLLKNLNLLKEAHERYFARKSDPDLRAQSSAAEAAASTEGGVDSEATAQLLRQADLRYWESNYALALGVYDTLIENHALHGADLALGRFRRGVCFWRTGNPEKALADYSAVIESTFSPPDLRAKTHFNRALIYSSKNEVANSINDYTAAVSIPDASNAIRANAFINRALCHAKAGEPEKAIVDHTSAIEISQDRPDAVSKAYYNRAQIHQKRKNYNKAISDYTSIINMPDAPNQRKTNALWGRAYCYGEKRNRQKSIIDYTTVIETPTASTDRRILALFNRGIMFQNEGQLELAHNDFATVIASPDARKEIIKKSRIQLGTTRRLKESSPSPESGTETKASAQNERSSNDGKPRRIARKKSSNPNKGDGP</sequence>
<proteinExistence type="predicted"/>
<dbReference type="SUPFAM" id="SSF48452">
    <property type="entry name" value="TPR-like"/>
    <property type="match status" value="2"/>
</dbReference>